<feature type="binding site" evidence="6">
    <location>
        <begin position="124"/>
        <end position="127"/>
    </location>
    <ligand>
        <name>FAD</name>
        <dbReference type="ChEBI" id="CHEBI:57692"/>
    </ligand>
</feature>
<keyword evidence="7" id="KW-0732">Signal</keyword>
<dbReference type="Pfam" id="PF00732">
    <property type="entry name" value="GMC_oxred_N"/>
    <property type="match status" value="1"/>
</dbReference>
<feature type="binding site" evidence="6">
    <location>
        <position position="120"/>
    </location>
    <ligand>
        <name>FAD</name>
        <dbReference type="ChEBI" id="CHEBI:57692"/>
    </ligand>
</feature>
<evidence type="ECO:0000256" key="3">
    <source>
        <dbReference type="ARBA" id="ARBA00022630"/>
    </source>
</evidence>
<keyword evidence="4 6" id="KW-0274">FAD</keyword>
<feature type="active site" description="Proton donor" evidence="5">
    <location>
        <position position="554"/>
    </location>
</feature>
<evidence type="ECO:0000259" key="8">
    <source>
        <dbReference type="PROSITE" id="PS00624"/>
    </source>
</evidence>
<dbReference type="EMBL" id="MU154597">
    <property type="protein sequence ID" value="KAF9492659.1"/>
    <property type="molecule type" value="Genomic_DNA"/>
</dbReference>
<reference evidence="9" key="1">
    <citation type="submission" date="2020-11" db="EMBL/GenBank/DDBJ databases">
        <authorList>
            <consortium name="DOE Joint Genome Institute"/>
            <person name="Ahrendt S."/>
            <person name="Riley R."/>
            <person name="Andreopoulos W."/>
            <person name="Labutti K."/>
            <person name="Pangilinan J."/>
            <person name="Ruiz-Duenas F.J."/>
            <person name="Barrasa J.M."/>
            <person name="Sanchez-Garcia M."/>
            <person name="Camarero S."/>
            <person name="Miyauchi S."/>
            <person name="Serrano A."/>
            <person name="Linde D."/>
            <person name="Babiker R."/>
            <person name="Drula E."/>
            <person name="Ayuso-Fernandez I."/>
            <person name="Pacheco R."/>
            <person name="Padilla G."/>
            <person name="Ferreira P."/>
            <person name="Barriuso J."/>
            <person name="Kellner H."/>
            <person name="Castanera R."/>
            <person name="Alfaro M."/>
            <person name="Ramirez L."/>
            <person name="Pisabarro A.G."/>
            <person name="Kuo A."/>
            <person name="Tritt A."/>
            <person name="Lipzen A."/>
            <person name="He G."/>
            <person name="Yan M."/>
            <person name="Ng V."/>
            <person name="Cullen D."/>
            <person name="Martin F."/>
            <person name="Rosso M.-N."/>
            <person name="Henrissat B."/>
            <person name="Hibbett D."/>
            <person name="Martinez A.T."/>
            <person name="Grigoriev I.V."/>
        </authorList>
    </citation>
    <scope>NUCLEOTIDE SEQUENCE</scope>
    <source>
        <strain evidence="9">ATCC 90797</strain>
    </source>
</reference>
<comment type="similarity">
    <text evidence="2">Belongs to the GMC oxidoreductase family.</text>
</comment>
<dbReference type="InterPro" id="IPR000172">
    <property type="entry name" value="GMC_OxRdtase_N"/>
</dbReference>
<evidence type="ECO:0000313" key="9">
    <source>
        <dbReference type="EMBL" id="KAF9492659.1"/>
    </source>
</evidence>
<feature type="active site" description="Proton acceptor" evidence="5">
    <location>
        <position position="592"/>
    </location>
</feature>
<dbReference type="OrthoDB" id="269227at2759"/>
<comment type="caution">
    <text evidence="9">The sequence shown here is derived from an EMBL/GenBank/DDBJ whole genome shotgun (WGS) entry which is preliminary data.</text>
</comment>
<protein>
    <submittedName>
        <fullName evidence="9">Aryl-alcohol oxidase-like protein</fullName>
    </submittedName>
</protein>
<comment type="cofactor">
    <cofactor evidence="1 6">
        <name>FAD</name>
        <dbReference type="ChEBI" id="CHEBI:57692"/>
    </cofactor>
</comment>
<dbReference type="PANTHER" id="PTHR11552:SF147">
    <property type="entry name" value="CHOLINE DEHYDROGENASE, MITOCHONDRIAL"/>
    <property type="match status" value="1"/>
</dbReference>
<evidence type="ECO:0000313" key="10">
    <source>
        <dbReference type="Proteomes" id="UP000807025"/>
    </source>
</evidence>
<evidence type="ECO:0000256" key="5">
    <source>
        <dbReference type="PIRSR" id="PIRSR000137-1"/>
    </source>
</evidence>
<evidence type="ECO:0000256" key="2">
    <source>
        <dbReference type="ARBA" id="ARBA00010790"/>
    </source>
</evidence>
<dbReference type="GO" id="GO:0016614">
    <property type="term" value="F:oxidoreductase activity, acting on CH-OH group of donors"/>
    <property type="evidence" value="ECO:0007669"/>
    <property type="project" value="InterPro"/>
</dbReference>
<feature type="chain" id="PRO_5040118504" evidence="7">
    <location>
        <begin position="21"/>
        <end position="614"/>
    </location>
</feature>
<dbReference type="PROSITE" id="PS00624">
    <property type="entry name" value="GMC_OXRED_2"/>
    <property type="match status" value="1"/>
</dbReference>
<keyword evidence="3" id="KW-0285">Flavoprotein</keyword>
<dbReference type="InterPro" id="IPR012132">
    <property type="entry name" value="GMC_OxRdtase"/>
</dbReference>
<feature type="binding site" evidence="6">
    <location>
        <position position="116"/>
    </location>
    <ligand>
        <name>FAD</name>
        <dbReference type="ChEBI" id="CHEBI:57692"/>
    </ligand>
</feature>
<evidence type="ECO:0000256" key="1">
    <source>
        <dbReference type="ARBA" id="ARBA00001974"/>
    </source>
</evidence>
<dbReference type="PANTHER" id="PTHR11552">
    <property type="entry name" value="GLUCOSE-METHANOL-CHOLINE GMC OXIDOREDUCTASE"/>
    <property type="match status" value="1"/>
</dbReference>
<dbReference type="SUPFAM" id="SSF51905">
    <property type="entry name" value="FAD/NAD(P)-binding domain"/>
    <property type="match status" value="1"/>
</dbReference>
<feature type="signal peptide" evidence="7">
    <location>
        <begin position="1"/>
        <end position="20"/>
    </location>
</feature>
<dbReference type="AlphaFoldDB" id="A0A9P5ZUM5"/>
<evidence type="ECO:0000256" key="6">
    <source>
        <dbReference type="PIRSR" id="PIRSR000137-2"/>
    </source>
</evidence>
<dbReference type="InterPro" id="IPR036188">
    <property type="entry name" value="FAD/NAD-bd_sf"/>
</dbReference>
<dbReference type="InterPro" id="IPR007867">
    <property type="entry name" value="GMC_OxRtase_C"/>
</dbReference>
<dbReference type="GO" id="GO:0050660">
    <property type="term" value="F:flavin adenine dinucleotide binding"/>
    <property type="evidence" value="ECO:0007669"/>
    <property type="project" value="InterPro"/>
</dbReference>
<evidence type="ECO:0000256" key="4">
    <source>
        <dbReference type="ARBA" id="ARBA00022827"/>
    </source>
</evidence>
<sequence length="614" mass="66466">MIPTLSLLPLFFLLAKSAVASLFTHPSQLRSTTYDYVVVGAGTAGSALASRLSEDRHVRVLVIEAGRSDNGTDVVNIRIPFNAPIATPGTPFDWNYTTVNQGSLNNQPEAYPRGKVLGGTSTTNYLVYTRGASNDYDRLATVAGDDGWTWDNLHPYIMKHSSFVASADGWIFALISYGGHAKLTFIAGHNTSGQFDPAWHGNGPLRTSAPGFPTVIDSRVMATTQTLPDEFPFNVDMNSGNPLGIGWTQSTIANGTRQSAATAYLGPILFRSNLDVLINTQVTRLIQTGRAGGKPDFRGVEFAQSATSPRHRATARREVILSAGAVATPQVLLLSGIGDRGALSRLGIRTIIDNPHVGNHLQDHPFVPLQWEVNSNETFDQFSYNPDAAAAALDQWKYNHTGPFSTNPIANHLAFLRIPENNLIWEQFEDTSSGPHAPHYEIAFDNLYISTSMENRPTSGGFLSVTTIVTSPTSRGYVKLNSSNPFDPPLIDPALLSTDYDMAIMVEAIRAAQRFVDASPWDGFIISPSVDSAQTTTIDSIVEYSRRRGATSDHPTGTAQVGKVVNGDLTVKDVSGLRVVDASIFPYVPTAHTQAPVYIVAERAADLIKAAHRN</sequence>
<organism evidence="9 10">
    <name type="scientific">Pleurotus eryngii</name>
    <name type="common">Boletus of the steppes</name>
    <dbReference type="NCBI Taxonomy" id="5323"/>
    <lineage>
        <taxon>Eukaryota</taxon>
        <taxon>Fungi</taxon>
        <taxon>Dikarya</taxon>
        <taxon>Basidiomycota</taxon>
        <taxon>Agaricomycotina</taxon>
        <taxon>Agaricomycetes</taxon>
        <taxon>Agaricomycetidae</taxon>
        <taxon>Agaricales</taxon>
        <taxon>Pleurotineae</taxon>
        <taxon>Pleurotaceae</taxon>
        <taxon>Pleurotus</taxon>
    </lineage>
</organism>
<name>A0A9P5ZUM5_PLEER</name>
<accession>A0A9P5ZUM5</accession>
<dbReference type="Pfam" id="PF05199">
    <property type="entry name" value="GMC_oxred_C"/>
    <property type="match status" value="1"/>
</dbReference>
<feature type="binding site" evidence="6">
    <location>
        <position position="282"/>
    </location>
    <ligand>
        <name>FAD</name>
        <dbReference type="ChEBI" id="CHEBI:57692"/>
    </ligand>
</feature>
<proteinExistence type="inferred from homology"/>
<dbReference type="Gene3D" id="3.50.50.60">
    <property type="entry name" value="FAD/NAD(P)-binding domain"/>
    <property type="match status" value="1"/>
</dbReference>
<keyword evidence="10" id="KW-1185">Reference proteome</keyword>
<dbReference type="PIRSF" id="PIRSF000137">
    <property type="entry name" value="Alcohol_oxidase"/>
    <property type="match status" value="1"/>
</dbReference>
<dbReference type="Gene3D" id="3.30.560.10">
    <property type="entry name" value="Glucose Oxidase, domain 3"/>
    <property type="match status" value="1"/>
</dbReference>
<dbReference type="SUPFAM" id="SSF54373">
    <property type="entry name" value="FAD-linked reductases, C-terminal domain"/>
    <property type="match status" value="1"/>
</dbReference>
<dbReference type="Proteomes" id="UP000807025">
    <property type="component" value="Unassembled WGS sequence"/>
</dbReference>
<gene>
    <name evidence="9" type="ORF">BDN71DRAFT_1509238</name>
</gene>
<feature type="domain" description="Glucose-methanol-choline oxidoreductase N-terminal" evidence="8">
    <location>
        <begin position="324"/>
        <end position="338"/>
    </location>
</feature>
<evidence type="ECO:0000256" key="7">
    <source>
        <dbReference type="SAM" id="SignalP"/>
    </source>
</evidence>